<sequence>MIDRQRAPPPQRKILDPPLIRDMTDSTFENTKIKYMRGATVEMIQDGISNCNVSAYENVIIHVDTNDISYEYDMDKIMKQFENLVTNFKLKSPQTKLIISVPCPRQDEHSALDIQLSDLMQKLECRYIQNSTSFKYVDGEVDRSSLLKTFV</sequence>
<protein>
    <submittedName>
        <fullName evidence="1">Uncharacterized protein</fullName>
    </submittedName>
</protein>
<dbReference type="AlphaFoldDB" id="A0A9Q1GZP6"/>
<dbReference type="EMBL" id="JAIZAY010000015">
    <property type="protein sequence ID" value="KAJ8028679.1"/>
    <property type="molecule type" value="Genomic_DNA"/>
</dbReference>
<dbReference type="Proteomes" id="UP001152320">
    <property type="component" value="Chromosome 15"/>
</dbReference>
<reference evidence="1" key="1">
    <citation type="submission" date="2021-10" db="EMBL/GenBank/DDBJ databases">
        <title>Tropical sea cucumber genome reveals ecological adaptation and Cuvierian tubules defense mechanism.</title>
        <authorList>
            <person name="Chen T."/>
        </authorList>
    </citation>
    <scope>NUCLEOTIDE SEQUENCE</scope>
    <source>
        <strain evidence="1">Nanhai2018</strain>
        <tissue evidence="1">Muscle</tissue>
    </source>
</reference>
<proteinExistence type="predicted"/>
<keyword evidence="2" id="KW-1185">Reference proteome</keyword>
<evidence type="ECO:0000313" key="2">
    <source>
        <dbReference type="Proteomes" id="UP001152320"/>
    </source>
</evidence>
<comment type="caution">
    <text evidence="1">The sequence shown here is derived from an EMBL/GenBank/DDBJ whole genome shotgun (WGS) entry which is preliminary data.</text>
</comment>
<evidence type="ECO:0000313" key="1">
    <source>
        <dbReference type="EMBL" id="KAJ8028679.1"/>
    </source>
</evidence>
<dbReference type="SUPFAM" id="SSF52266">
    <property type="entry name" value="SGNH hydrolase"/>
    <property type="match status" value="1"/>
</dbReference>
<dbReference type="InterPro" id="IPR036514">
    <property type="entry name" value="SGNH_hydro_sf"/>
</dbReference>
<name>A0A9Q1GZP6_HOLLE</name>
<dbReference type="Gene3D" id="3.40.50.1110">
    <property type="entry name" value="SGNH hydrolase"/>
    <property type="match status" value="1"/>
</dbReference>
<accession>A0A9Q1GZP6</accession>
<gene>
    <name evidence="1" type="ORF">HOLleu_30987</name>
</gene>
<organism evidence="1 2">
    <name type="scientific">Holothuria leucospilota</name>
    <name type="common">Black long sea cucumber</name>
    <name type="synonym">Mertensiothuria leucospilota</name>
    <dbReference type="NCBI Taxonomy" id="206669"/>
    <lineage>
        <taxon>Eukaryota</taxon>
        <taxon>Metazoa</taxon>
        <taxon>Echinodermata</taxon>
        <taxon>Eleutherozoa</taxon>
        <taxon>Echinozoa</taxon>
        <taxon>Holothuroidea</taxon>
        <taxon>Aspidochirotacea</taxon>
        <taxon>Aspidochirotida</taxon>
        <taxon>Holothuriidae</taxon>
        <taxon>Holothuria</taxon>
    </lineage>
</organism>